<reference evidence="2 3" key="1">
    <citation type="journal article" date="2024" name="ISME J.">
        <title>Tailless and filamentous prophages are predominant in marine Vibrio.</title>
        <authorList>
            <person name="Steensen K."/>
            <person name="Seneca J."/>
            <person name="Bartlau N."/>
            <person name="Yu X.A."/>
            <person name="Hussain F.A."/>
            <person name="Polz M.F."/>
        </authorList>
    </citation>
    <scope>NUCLEOTIDE SEQUENCE [LARGE SCALE GENOMIC DNA]</scope>
    <source>
        <strain evidence="2 3">10N.239.312.F12</strain>
    </source>
</reference>
<gene>
    <name evidence="2" type="ORF">AB6D66_24235</name>
</gene>
<protein>
    <submittedName>
        <fullName evidence="2">Helix-turn-helix domain-containing protein</fullName>
    </submittedName>
</protein>
<dbReference type="RefSeq" id="WP_017108026.1">
    <property type="nucleotide sequence ID" value="NZ_JBFSSG010000101.1"/>
</dbReference>
<dbReference type="InterPro" id="IPR010744">
    <property type="entry name" value="Phage_CI_N"/>
</dbReference>
<evidence type="ECO:0000259" key="1">
    <source>
        <dbReference type="Pfam" id="PF07022"/>
    </source>
</evidence>
<comment type="caution">
    <text evidence="2">The sequence shown here is derived from an EMBL/GenBank/DDBJ whole genome shotgun (WGS) entry which is preliminary data.</text>
</comment>
<dbReference type="Pfam" id="PF07022">
    <property type="entry name" value="Phage_CI_repr"/>
    <property type="match status" value="1"/>
</dbReference>
<keyword evidence="3" id="KW-1185">Reference proteome</keyword>
<accession>A0ABV4N4C4</accession>
<proteinExistence type="predicted"/>
<dbReference type="Proteomes" id="UP001570071">
    <property type="component" value="Unassembled WGS sequence"/>
</dbReference>
<dbReference type="Gene3D" id="1.10.260.40">
    <property type="entry name" value="lambda repressor-like DNA-binding domains"/>
    <property type="match status" value="1"/>
</dbReference>
<dbReference type="InterPro" id="IPR010982">
    <property type="entry name" value="Lambda_DNA-bd_dom_sf"/>
</dbReference>
<dbReference type="EMBL" id="JBFSSG010000101">
    <property type="protein sequence ID" value="MEZ8724189.1"/>
    <property type="molecule type" value="Genomic_DNA"/>
</dbReference>
<name>A0ABV4N4C4_9VIBR</name>
<evidence type="ECO:0000313" key="2">
    <source>
        <dbReference type="EMBL" id="MEZ8724189.1"/>
    </source>
</evidence>
<feature type="domain" description="Bacteriophage CI repressor N-terminal" evidence="1">
    <location>
        <begin position="8"/>
        <end position="60"/>
    </location>
</feature>
<dbReference type="SUPFAM" id="SSF47413">
    <property type="entry name" value="lambda repressor-like DNA-binding domains"/>
    <property type="match status" value="1"/>
</dbReference>
<sequence>MITTLELLKRIILENNLSSDRQVAKLLDISHTSVQNWRKGGVMSDDIACEVAEMLDLDVDLTLLAILAERSKNDRVVEAIERLTEKKTA</sequence>
<evidence type="ECO:0000313" key="3">
    <source>
        <dbReference type="Proteomes" id="UP001570071"/>
    </source>
</evidence>
<organism evidence="2 3">
    <name type="scientific">Vibrio pomeroyi</name>
    <dbReference type="NCBI Taxonomy" id="198832"/>
    <lineage>
        <taxon>Bacteria</taxon>
        <taxon>Pseudomonadati</taxon>
        <taxon>Pseudomonadota</taxon>
        <taxon>Gammaproteobacteria</taxon>
        <taxon>Vibrionales</taxon>
        <taxon>Vibrionaceae</taxon>
        <taxon>Vibrio</taxon>
    </lineage>
</organism>